<dbReference type="PANTHER" id="PTHR11122">
    <property type="entry name" value="APOSPORY-ASSOCIATED PROTEIN C-RELATED"/>
    <property type="match status" value="1"/>
</dbReference>
<evidence type="ECO:0000256" key="5">
    <source>
        <dbReference type="ARBA" id="ARBA00045743"/>
    </source>
</evidence>
<evidence type="ECO:0000256" key="4">
    <source>
        <dbReference type="ARBA" id="ARBA00032729"/>
    </source>
</evidence>
<dbReference type="GeneID" id="102804275"/>
<dbReference type="Proteomes" id="UP000694865">
    <property type="component" value="Unplaced"/>
</dbReference>
<proteinExistence type="predicted"/>
<evidence type="ECO:0000313" key="6">
    <source>
        <dbReference type="Proteomes" id="UP000694865"/>
    </source>
</evidence>
<evidence type="ECO:0000313" key="7">
    <source>
        <dbReference type="RefSeq" id="XP_006813988.1"/>
    </source>
</evidence>
<evidence type="ECO:0000256" key="3">
    <source>
        <dbReference type="ARBA" id="ARBA00021023"/>
    </source>
</evidence>
<keyword evidence="6" id="KW-1185">Reference proteome</keyword>
<gene>
    <name evidence="7" type="primary">LOC102804275</name>
</gene>
<comment type="catalytic activity">
    <reaction evidence="1">
        <text>alpha-D-galactose = beta-D-galactose</text>
        <dbReference type="Rhea" id="RHEA:28675"/>
        <dbReference type="ChEBI" id="CHEBI:27667"/>
        <dbReference type="ChEBI" id="CHEBI:28061"/>
        <dbReference type="EC" id="5.1.3.3"/>
    </reaction>
    <physiologicalReaction direction="right-to-left" evidence="1">
        <dbReference type="Rhea" id="RHEA:28677"/>
    </physiologicalReaction>
</comment>
<dbReference type="Gene3D" id="2.70.98.10">
    <property type="match status" value="1"/>
</dbReference>
<name>A0ABM0M1U7_SACKO</name>
<sequence length="77" mass="8635">MNGKNMVIKKTNLPDTVVWNPWLEKAKTMSDFADDEYHNMICVEAGNVKTPIVLSPGAEYEASQILCVLDKILDSHI</sequence>
<evidence type="ECO:0000256" key="2">
    <source>
        <dbReference type="ARBA" id="ARBA00004947"/>
    </source>
</evidence>
<dbReference type="SUPFAM" id="SSF74650">
    <property type="entry name" value="Galactose mutarotase-like"/>
    <property type="match status" value="1"/>
</dbReference>
<protein>
    <recommendedName>
        <fullName evidence="3">Galactose mutarotase</fullName>
    </recommendedName>
    <alternativeName>
        <fullName evidence="4">Aldose 1-epimerase</fullName>
    </alternativeName>
</protein>
<dbReference type="InterPro" id="IPR008183">
    <property type="entry name" value="Aldose_1/G6P_1-epimerase"/>
</dbReference>
<evidence type="ECO:0000256" key="1">
    <source>
        <dbReference type="ARBA" id="ARBA00001712"/>
    </source>
</evidence>
<dbReference type="InterPro" id="IPR011013">
    <property type="entry name" value="Gal_mutarotase_sf_dom"/>
</dbReference>
<reference evidence="7" key="1">
    <citation type="submission" date="2025-08" db="UniProtKB">
        <authorList>
            <consortium name="RefSeq"/>
        </authorList>
    </citation>
    <scope>IDENTIFICATION</scope>
    <source>
        <tissue evidence="7">Testes</tissue>
    </source>
</reference>
<comment type="function">
    <text evidence="5">Mutarotase that catalyzes the interconversion of beta-D-galactose and alpha-D-galactose during galactose metabolism. Beta-D-galactose is metabolized in the liver into glucose 1-phosphate, the primary metabolic fuel, by the action of four enzymes that constitute the Leloir pathway: GALM, GALK1 (galactokinase), GALT (galactose-1-phosphate uridylyltransferase) and GALE (UDP-galactose-4'-epimerase). Involved in the maintenance of the equilibrium between the beta- and alpha-anomers of galactose, therefore ensuring a sufficient supply of the alpha-anomer for GALK1. Also active on D-glucose although shows a preference for galactose over glucose.</text>
</comment>
<dbReference type="InterPro" id="IPR014718">
    <property type="entry name" value="GH-type_carb-bd"/>
</dbReference>
<accession>A0ABM0M1U7</accession>
<dbReference type="PANTHER" id="PTHR11122:SF13">
    <property type="entry name" value="GLUCOSE-6-PHOSPHATE 1-EPIMERASE"/>
    <property type="match status" value="1"/>
</dbReference>
<dbReference type="RefSeq" id="XP_006813988.1">
    <property type="nucleotide sequence ID" value="XM_006813925.1"/>
</dbReference>
<comment type="pathway">
    <text evidence="2">Carbohydrate metabolism; galactose metabolism.</text>
</comment>
<dbReference type="Pfam" id="PF01263">
    <property type="entry name" value="Aldose_epim"/>
    <property type="match status" value="1"/>
</dbReference>
<organism evidence="6 7">
    <name type="scientific">Saccoglossus kowalevskii</name>
    <name type="common">Acorn worm</name>
    <dbReference type="NCBI Taxonomy" id="10224"/>
    <lineage>
        <taxon>Eukaryota</taxon>
        <taxon>Metazoa</taxon>
        <taxon>Hemichordata</taxon>
        <taxon>Enteropneusta</taxon>
        <taxon>Harrimaniidae</taxon>
        <taxon>Saccoglossus</taxon>
    </lineage>
</organism>